<organism evidence="3 4">
    <name type="scientific">Pseudothauera nasutitermitis</name>
    <dbReference type="NCBI Taxonomy" id="2565930"/>
    <lineage>
        <taxon>Bacteria</taxon>
        <taxon>Pseudomonadati</taxon>
        <taxon>Pseudomonadota</taxon>
        <taxon>Betaproteobacteria</taxon>
        <taxon>Rhodocyclales</taxon>
        <taxon>Zoogloeaceae</taxon>
        <taxon>Pseudothauera</taxon>
    </lineage>
</organism>
<sequence>MDLSSYSLAQLRQLHSRISSAIRQRERGAKEVLLKKLTSLAKAEGFALTDILPVAAEPTNGGKLRKQDTGAAPSSKARSPLPAKYAHPNDRTLSWSGRGRKPQWVEAWMSNGGALDALVHAAEVFATGKGGRIRGAEGAKTKA</sequence>
<dbReference type="RefSeq" id="WP_136348621.1">
    <property type="nucleotide sequence ID" value="NZ_SSOC01000004.1"/>
</dbReference>
<proteinExistence type="predicted"/>
<feature type="domain" description="DNA-binding protein H-NS-like C-terminal" evidence="2">
    <location>
        <begin position="75"/>
        <end position="120"/>
    </location>
</feature>
<name>A0A4S4B202_9RHOO</name>
<evidence type="ECO:0000256" key="1">
    <source>
        <dbReference type="SAM" id="MobiDB-lite"/>
    </source>
</evidence>
<dbReference type="SUPFAM" id="SSF81273">
    <property type="entry name" value="H-NS histone-like proteins"/>
    <property type="match status" value="1"/>
</dbReference>
<dbReference type="InterPro" id="IPR037150">
    <property type="entry name" value="H-NS_C_dom_sf"/>
</dbReference>
<evidence type="ECO:0000259" key="2">
    <source>
        <dbReference type="SMART" id="SM00528"/>
    </source>
</evidence>
<dbReference type="EMBL" id="SSOC01000004">
    <property type="protein sequence ID" value="THF64928.1"/>
    <property type="molecule type" value="Genomic_DNA"/>
</dbReference>
<accession>A0A4S4B202</accession>
<dbReference type="GO" id="GO:0003677">
    <property type="term" value="F:DNA binding"/>
    <property type="evidence" value="ECO:0007669"/>
    <property type="project" value="InterPro"/>
</dbReference>
<dbReference type="OrthoDB" id="5297879at2"/>
<dbReference type="Proteomes" id="UP000308430">
    <property type="component" value="Unassembled WGS sequence"/>
</dbReference>
<feature type="region of interest" description="Disordered" evidence="1">
    <location>
        <begin position="57"/>
        <end position="98"/>
    </location>
</feature>
<reference evidence="3 4" key="1">
    <citation type="submission" date="2019-04" db="EMBL/GenBank/DDBJ databases">
        <title>Azoarcus nasutitermitis sp. nov. isolated from termite nest.</title>
        <authorList>
            <person name="Lin S.-Y."/>
            <person name="Hameed A."/>
            <person name="Hsu Y.-H."/>
            <person name="Young C.-C."/>
        </authorList>
    </citation>
    <scope>NUCLEOTIDE SEQUENCE [LARGE SCALE GENOMIC DNA]</scope>
    <source>
        <strain evidence="3 4">CC-YHH838</strain>
    </source>
</reference>
<dbReference type="SMART" id="SM00528">
    <property type="entry name" value="HNS"/>
    <property type="match status" value="1"/>
</dbReference>
<evidence type="ECO:0000313" key="3">
    <source>
        <dbReference type="EMBL" id="THF64928.1"/>
    </source>
</evidence>
<dbReference type="Gene3D" id="4.10.430.10">
    <property type="entry name" value="Histone-like protein H-NS, C-terminal domain"/>
    <property type="match status" value="1"/>
</dbReference>
<evidence type="ECO:0000313" key="4">
    <source>
        <dbReference type="Proteomes" id="UP000308430"/>
    </source>
</evidence>
<protein>
    <submittedName>
        <fullName evidence="3">H-NS histone family protein</fullName>
    </submittedName>
</protein>
<gene>
    <name evidence="3" type="ORF">E6C76_12925</name>
</gene>
<keyword evidence="4" id="KW-1185">Reference proteome</keyword>
<dbReference type="AlphaFoldDB" id="A0A4S4B202"/>
<dbReference type="InterPro" id="IPR027444">
    <property type="entry name" value="H-NS_C_dom"/>
</dbReference>
<comment type="caution">
    <text evidence="3">The sequence shown here is derived from an EMBL/GenBank/DDBJ whole genome shotgun (WGS) entry which is preliminary data.</text>
</comment>
<dbReference type="Pfam" id="PF00816">
    <property type="entry name" value="Histone_HNS"/>
    <property type="match status" value="1"/>
</dbReference>